<organism evidence="1 2">
    <name type="scientific">Pseudomonas chlororaphis</name>
    <dbReference type="NCBI Taxonomy" id="587753"/>
    <lineage>
        <taxon>Bacteria</taxon>
        <taxon>Pseudomonadati</taxon>
        <taxon>Pseudomonadota</taxon>
        <taxon>Gammaproteobacteria</taxon>
        <taxon>Pseudomonadales</taxon>
        <taxon>Pseudomonadaceae</taxon>
        <taxon>Pseudomonas</taxon>
    </lineage>
</organism>
<dbReference type="EMBL" id="CP011110">
    <property type="protein sequence ID" value="AKA21808.1"/>
    <property type="molecule type" value="Genomic_DNA"/>
</dbReference>
<proteinExistence type="predicted"/>
<reference evidence="1 2" key="1">
    <citation type="journal article" date="2015" name="Mol. Plant Microbe Interact.">
        <title>Comparative Genomic Analysis of Pseudomonas chlororaphis PCL1606 Reveals New Insight into Antifungal Compounds Involved in Biocontrol.</title>
        <authorList>
            <person name="Calderon C.E."/>
            <person name="Ramos C."/>
            <person name="de Vicente A."/>
            <person name="Cazorla F.M."/>
        </authorList>
    </citation>
    <scope>NUCLEOTIDE SEQUENCE [LARGE SCALE GENOMIC DNA]</scope>
    <source>
        <strain evidence="1 2">PCL1606</strain>
    </source>
</reference>
<accession>A0A0D5XRX7</accession>
<dbReference type="OrthoDB" id="6901076at2"/>
<evidence type="ECO:0000313" key="2">
    <source>
        <dbReference type="Proteomes" id="UP000032748"/>
    </source>
</evidence>
<name>A0A0D5XRX7_9PSED</name>
<gene>
    <name evidence="1" type="ORF">PCL1606_03540</name>
</gene>
<dbReference type="RefSeq" id="WP_148558608.1">
    <property type="nucleotide sequence ID" value="NZ_CP011110.1"/>
</dbReference>
<dbReference type="KEGG" id="pcz:PCL1606_03540"/>
<dbReference type="PATRIC" id="fig|587753.10.peg.353"/>
<sequence length="63" mass="7271">MEDGYLKVATRQQGASAIKYSMQNRLRFRRLVHAQHFVEVPSGAPGIDFTKGLKRQNRRKVEV</sequence>
<protein>
    <submittedName>
        <fullName evidence="1">Uncharacterized protein</fullName>
    </submittedName>
</protein>
<evidence type="ECO:0000313" key="1">
    <source>
        <dbReference type="EMBL" id="AKA21808.1"/>
    </source>
</evidence>
<dbReference type="AlphaFoldDB" id="A0A0D5XRX7"/>
<dbReference type="Proteomes" id="UP000032748">
    <property type="component" value="Chromosome"/>
</dbReference>